<dbReference type="PANTHER" id="PTHR12947:SF13">
    <property type="entry name" value="FI19924P1"/>
    <property type="match status" value="1"/>
</dbReference>
<dbReference type="Pfam" id="PF01398">
    <property type="entry name" value="JAB"/>
    <property type="match status" value="1"/>
</dbReference>
<keyword evidence="5" id="KW-0833">Ubl conjugation pathway</keyword>
<evidence type="ECO:0000313" key="11">
    <source>
        <dbReference type="Proteomes" id="UP000515158"/>
    </source>
</evidence>
<dbReference type="PROSITE" id="PS50249">
    <property type="entry name" value="MPN"/>
    <property type="match status" value="1"/>
</dbReference>
<proteinExistence type="inferred from homology"/>
<evidence type="ECO:0000256" key="4">
    <source>
        <dbReference type="ARBA" id="ARBA00022723"/>
    </source>
</evidence>
<evidence type="ECO:0000256" key="3">
    <source>
        <dbReference type="ARBA" id="ARBA00022670"/>
    </source>
</evidence>
<dbReference type="Pfam" id="PF08969">
    <property type="entry name" value="USP8_dimer"/>
    <property type="match status" value="1"/>
</dbReference>
<comment type="similarity">
    <text evidence="2">Belongs to the peptidase M67C family.</text>
</comment>
<dbReference type="CDD" id="cd08066">
    <property type="entry name" value="MPN_AMSH_like"/>
    <property type="match status" value="1"/>
</dbReference>
<dbReference type="Gene3D" id="1.20.58.80">
    <property type="entry name" value="Phosphotransferase system, lactose/cellobiose-type IIA subunit"/>
    <property type="match status" value="1"/>
</dbReference>
<gene>
    <name evidence="12" type="primary">LOC117647045</name>
</gene>
<dbReference type="AlphaFoldDB" id="A0A6P8ZAV9"/>
<evidence type="ECO:0000259" key="10">
    <source>
        <dbReference type="PROSITE" id="PS50249"/>
    </source>
</evidence>
<dbReference type="Gene3D" id="3.40.140.10">
    <property type="entry name" value="Cytidine Deaminase, domain 2"/>
    <property type="match status" value="1"/>
</dbReference>
<keyword evidence="9" id="KW-0175">Coiled coil</keyword>
<reference evidence="12" key="1">
    <citation type="submission" date="2025-08" db="UniProtKB">
        <authorList>
            <consortium name="RefSeq"/>
        </authorList>
    </citation>
    <scope>IDENTIFICATION</scope>
    <source>
        <tissue evidence="12">Total insect</tissue>
    </source>
</reference>
<dbReference type="GO" id="GO:0140492">
    <property type="term" value="F:metal-dependent deubiquitinase activity"/>
    <property type="evidence" value="ECO:0007669"/>
    <property type="project" value="InterPro"/>
</dbReference>
<dbReference type="GO" id="GO:0005768">
    <property type="term" value="C:endosome"/>
    <property type="evidence" value="ECO:0007669"/>
    <property type="project" value="TreeGrafter"/>
</dbReference>
<keyword evidence="8" id="KW-0482">Metalloprotease</keyword>
<dbReference type="GeneID" id="117647045"/>
<organism evidence="12">
    <name type="scientific">Thrips palmi</name>
    <name type="common">Melon thrips</name>
    <dbReference type="NCBI Taxonomy" id="161013"/>
    <lineage>
        <taxon>Eukaryota</taxon>
        <taxon>Metazoa</taxon>
        <taxon>Ecdysozoa</taxon>
        <taxon>Arthropoda</taxon>
        <taxon>Hexapoda</taxon>
        <taxon>Insecta</taxon>
        <taxon>Pterygota</taxon>
        <taxon>Neoptera</taxon>
        <taxon>Paraneoptera</taxon>
        <taxon>Thysanoptera</taxon>
        <taxon>Terebrantia</taxon>
        <taxon>Thripoidea</taxon>
        <taxon>Thripidae</taxon>
        <taxon>Thrips</taxon>
    </lineage>
</organism>
<dbReference type="InterPro" id="IPR000555">
    <property type="entry name" value="JAMM/MPN+_dom"/>
</dbReference>
<dbReference type="FunCoup" id="A0A6P8ZAV9">
    <property type="interactions" value="1454"/>
</dbReference>
<dbReference type="SUPFAM" id="SSF102712">
    <property type="entry name" value="JAB1/MPN domain"/>
    <property type="match status" value="1"/>
</dbReference>
<evidence type="ECO:0000256" key="8">
    <source>
        <dbReference type="ARBA" id="ARBA00023049"/>
    </source>
</evidence>
<protein>
    <submittedName>
        <fullName evidence="12">STAM-binding protein-like</fullName>
    </submittedName>
</protein>
<evidence type="ECO:0000256" key="2">
    <source>
        <dbReference type="ARBA" id="ARBA00010981"/>
    </source>
</evidence>
<dbReference type="GO" id="GO:0046872">
    <property type="term" value="F:metal ion binding"/>
    <property type="evidence" value="ECO:0007669"/>
    <property type="project" value="UniProtKB-KW"/>
</dbReference>
<evidence type="ECO:0000256" key="5">
    <source>
        <dbReference type="ARBA" id="ARBA00022786"/>
    </source>
</evidence>
<dbReference type="OrthoDB" id="3640at2759"/>
<accession>A0A6P8ZAV9</accession>
<evidence type="ECO:0000313" key="12">
    <source>
        <dbReference type="RefSeq" id="XP_034244417.1"/>
    </source>
</evidence>
<evidence type="ECO:0000256" key="1">
    <source>
        <dbReference type="ARBA" id="ARBA00001947"/>
    </source>
</evidence>
<dbReference type="Proteomes" id="UP000515158">
    <property type="component" value="Unplaced"/>
</dbReference>
<feature type="coiled-coil region" evidence="9">
    <location>
        <begin position="94"/>
        <end position="154"/>
    </location>
</feature>
<sequence length="423" mass="47741">MDDLKEIDGVPNPAVRLRRMAEKVSALAVDHNLPAVMYFRSGLQMVRMADMYIKQGDVKEAYLLYLRFITLFLEKIREHPGWASLPAQDRKIVSEKLKSAIPKAEKLKESLRQQFEEEYQQKVTWLREKQRVAAEEEARRQQIEEQRRQQLKQKQDAVISNIGRATSDVVTGPTVPLDSIVYPDANHTLPSNQRVILPSAPYLEPTTVHLPAVPSVPTSYKSLSPSLPTIDRTTKPASLLSLSVQSQYGLRNVVVPSQLVERFLVLAHGTTVQNIETCGILAGLVDQNQLVITHLILPKQNATPDSCTTENEEEVFTYQDKHNLITLGWIHTHPSQTAFLSSVDLHTHCSYQLMMPEAIAIVCAPRYKDNSIFSLTQNYGLDFIAKCTKTGFHPHPSEPPLFSVADHARLESDLPVEVIDLRR</sequence>
<dbReference type="InParanoid" id="A0A6P8ZAV9"/>
<dbReference type="GO" id="GO:0006508">
    <property type="term" value="P:proteolysis"/>
    <property type="evidence" value="ECO:0007669"/>
    <property type="project" value="UniProtKB-KW"/>
</dbReference>
<evidence type="ECO:0000256" key="7">
    <source>
        <dbReference type="ARBA" id="ARBA00022833"/>
    </source>
</evidence>
<dbReference type="PANTHER" id="PTHR12947">
    <property type="entry name" value="AMSH-LIKE PROTEASE"/>
    <property type="match status" value="1"/>
</dbReference>
<evidence type="ECO:0000256" key="9">
    <source>
        <dbReference type="SAM" id="Coils"/>
    </source>
</evidence>
<keyword evidence="7" id="KW-0862">Zinc</keyword>
<dbReference type="KEGG" id="tpal:117647045"/>
<dbReference type="SMART" id="SM00232">
    <property type="entry name" value="JAB_MPN"/>
    <property type="match status" value="1"/>
</dbReference>
<dbReference type="GO" id="GO:0061578">
    <property type="term" value="F:K63-linked deubiquitinase activity"/>
    <property type="evidence" value="ECO:0007669"/>
    <property type="project" value="InterPro"/>
</dbReference>
<dbReference type="InterPro" id="IPR037518">
    <property type="entry name" value="MPN"/>
</dbReference>
<dbReference type="SUPFAM" id="SSF140856">
    <property type="entry name" value="USP8 N-terminal domain-like"/>
    <property type="match status" value="1"/>
</dbReference>
<dbReference type="RefSeq" id="XP_034244417.1">
    <property type="nucleotide sequence ID" value="XM_034388526.1"/>
</dbReference>
<name>A0A6P8ZAV9_THRPL</name>
<dbReference type="InterPro" id="IPR044098">
    <property type="entry name" value="STAMBP/STALP-like_MPN"/>
</dbReference>
<dbReference type="InterPro" id="IPR015063">
    <property type="entry name" value="USP8_dimer"/>
</dbReference>
<feature type="domain" description="MPN" evidence="10">
    <location>
        <begin position="253"/>
        <end position="381"/>
    </location>
</feature>
<dbReference type="GO" id="GO:0070536">
    <property type="term" value="P:protein K63-linked deubiquitination"/>
    <property type="evidence" value="ECO:0007669"/>
    <property type="project" value="InterPro"/>
</dbReference>
<keyword evidence="11" id="KW-1185">Reference proteome</keyword>
<comment type="cofactor">
    <cofactor evidence="1">
        <name>Zn(2+)</name>
        <dbReference type="ChEBI" id="CHEBI:29105"/>
    </cofactor>
</comment>
<keyword evidence="3" id="KW-0645">Protease</keyword>
<keyword evidence="6" id="KW-0378">Hydrolase</keyword>
<evidence type="ECO:0000256" key="6">
    <source>
        <dbReference type="ARBA" id="ARBA00022801"/>
    </source>
</evidence>
<keyword evidence="4" id="KW-0479">Metal-binding</keyword>
<dbReference type="GO" id="GO:0016020">
    <property type="term" value="C:membrane"/>
    <property type="evidence" value="ECO:0007669"/>
    <property type="project" value="TreeGrafter"/>
</dbReference>
<dbReference type="FunFam" id="3.40.140.10:FF:000010">
    <property type="entry name" value="AMSH-like protease isoform X1"/>
    <property type="match status" value="1"/>
</dbReference>